<sequence length="105" mass="11873">MSNDVLCSRAGVDLPPVFGNVSHTRQKTAGDRAEGLMGKIRGRADRAAFPGANSTMHKSPAVCQYFDDFQITLEKILEPMNDFGQQQMVHWVKICQWFYTADRHE</sequence>
<evidence type="ECO:0000313" key="1">
    <source>
        <dbReference type="EMBL" id="EEN65722.1"/>
    </source>
</evidence>
<name>C3Y1I2_BRAFL</name>
<protein>
    <submittedName>
        <fullName evidence="1">Uncharacterized protein</fullName>
    </submittedName>
</protein>
<gene>
    <name evidence="1" type="ORF">BRAFLDRAFT_102476</name>
</gene>
<reference evidence="1" key="1">
    <citation type="journal article" date="2008" name="Nature">
        <title>The amphioxus genome and the evolution of the chordate karyotype.</title>
        <authorList>
            <consortium name="US DOE Joint Genome Institute (JGI-PGF)"/>
            <person name="Putnam N.H."/>
            <person name="Butts T."/>
            <person name="Ferrier D.E.K."/>
            <person name="Furlong R.F."/>
            <person name="Hellsten U."/>
            <person name="Kawashima T."/>
            <person name="Robinson-Rechavi M."/>
            <person name="Shoguchi E."/>
            <person name="Terry A."/>
            <person name="Yu J.-K."/>
            <person name="Benito-Gutierrez E.L."/>
            <person name="Dubchak I."/>
            <person name="Garcia-Fernandez J."/>
            <person name="Gibson-Brown J.J."/>
            <person name="Grigoriev I.V."/>
            <person name="Horton A.C."/>
            <person name="de Jong P.J."/>
            <person name="Jurka J."/>
            <person name="Kapitonov V.V."/>
            <person name="Kohara Y."/>
            <person name="Kuroki Y."/>
            <person name="Lindquist E."/>
            <person name="Lucas S."/>
            <person name="Osoegawa K."/>
            <person name="Pennacchio L.A."/>
            <person name="Salamov A.A."/>
            <person name="Satou Y."/>
            <person name="Sauka-Spengler T."/>
            <person name="Schmutz J."/>
            <person name="Shin-I T."/>
            <person name="Toyoda A."/>
            <person name="Bronner-Fraser M."/>
            <person name="Fujiyama A."/>
            <person name="Holland L.Z."/>
            <person name="Holland P.W.H."/>
            <person name="Satoh N."/>
            <person name="Rokhsar D.S."/>
        </authorList>
    </citation>
    <scope>NUCLEOTIDE SEQUENCE [LARGE SCALE GENOMIC DNA]</scope>
    <source>
        <strain evidence="1">S238N-H82</strain>
        <tissue evidence="1">Testes</tissue>
    </source>
</reference>
<dbReference type="AlphaFoldDB" id="C3Y1I2"/>
<dbReference type="EMBL" id="GG666480">
    <property type="protein sequence ID" value="EEN65722.1"/>
    <property type="molecule type" value="Genomic_DNA"/>
</dbReference>
<proteinExistence type="predicted"/>
<accession>C3Y1I2</accession>
<dbReference type="InParanoid" id="C3Y1I2"/>
<organism>
    <name type="scientific">Branchiostoma floridae</name>
    <name type="common">Florida lancelet</name>
    <name type="synonym">Amphioxus</name>
    <dbReference type="NCBI Taxonomy" id="7739"/>
    <lineage>
        <taxon>Eukaryota</taxon>
        <taxon>Metazoa</taxon>
        <taxon>Chordata</taxon>
        <taxon>Cephalochordata</taxon>
        <taxon>Leptocardii</taxon>
        <taxon>Amphioxiformes</taxon>
        <taxon>Branchiostomatidae</taxon>
        <taxon>Branchiostoma</taxon>
    </lineage>
</organism>